<dbReference type="Gene3D" id="1.10.10.10">
    <property type="entry name" value="Winged helix-like DNA-binding domain superfamily/Winged helix DNA-binding domain"/>
    <property type="match status" value="1"/>
</dbReference>
<gene>
    <name evidence="9" type="ORF">SI859A1_02721</name>
</gene>
<dbReference type="Proteomes" id="UP000000321">
    <property type="component" value="Unassembled WGS sequence"/>
</dbReference>
<dbReference type="InterPro" id="IPR016032">
    <property type="entry name" value="Sig_transdc_resp-reg_C-effctor"/>
</dbReference>
<dbReference type="Pfam" id="PF00196">
    <property type="entry name" value="GerE"/>
    <property type="match status" value="1"/>
</dbReference>
<evidence type="ECO:0000256" key="4">
    <source>
        <dbReference type="ARBA" id="ARBA00023125"/>
    </source>
</evidence>
<evidence type="ECO:0000259" key="8">
    <source>
        <dbReference type="PROSITE" id="PS50110"/>
    </source>
</evidence>
<comment type="caution">
    <text evidence="9">The sequence shown here is derived from an EMBL/GenBank/DDBJ whole genome shotgun (WGS) entry which is preliminary data.</text>
</comment>
<reference evidence="9 10" key="1">
    <citation type="journal article" date="2008" name="Appl. Environ. Microbiol.">
        <title>Genomic insights into Mn(II) oxidation by the marine alphaproteobacterium Aurantimonas sp. strain SI85-9A1.</title>
        <authorList>
            <person name="Dick G.J."/>
            <person name="Podell S."/>
            <person name="Johnson H.A."/>
            <person name="Rivera-Espinoza Y."/>
            <person name="Bernier-Latmani R."/>
            <person name="McCarthy J.K."/>
            <person name="Torpey J.W."/>
            <person name="Clement B.G."/>
            <person name="Gaasterland T."/>
            <person name="Tebo B.M."/>
        </authorList>
    </citation>
    <scope>NUCLEOTIDE SEQUENCE [LARGE SCALE GENOMIC DNA]</scope>
    <source>
        <strain evidence="9 10">SI85-9A1</strain>
    </source>
</reference>
<dbReference type="AlphaFoldDB" id="Q1YL26"/>
<keyword evidence="4" id="KW-0238">DNA-binding</keyword>
<dbReference type="HOGENOM" id="CLU_000445_90_4_5"/>
<evidence type="ECO:0000256" key="2">
    <source>
        <dbReference type="ARBA" id="ARBA00023012"/>
    </source>
</evidence>
<name>Q1YL26_AURMS</name>
<dbReference type="GO" id="GO:0003677">
    <property type="term" value="F:DNA binding"/>
    <property type="evidence" value="ECO:0007669"/>
    <property type="project" value="UniProtKB-KW"/>
</dbReference>
<dbReference type="EMBL" id="AAPJ01000001">
    <property type="protein sequence ID" value="EAS51905.1"/>
    <property type="molecule type" value="Genomic_DNA"/>
</dbReference>
<evidence type="ECO:0000313" key="9">
    <source>
        <dbReference type="EMBL" id="EAS51905.1"/>
    </source>
</evidence>
<dbReference type="Pfam" id="PF00072">
    <property type="entry name" value="Response_reg"/>
    <property type="match status" value="1"/>
</dbReference>
<protein>
    <submittedName>
        <fullName evidence="9">Nodulation protein W</fullName>
    </submittedName>
</protein>
<dbReference type="GO" id="GO:0006355">
    <property type="term" value="P:regulation of DNA-templated transcription"/>
    <property type="evidence" value="ECO:0007669"/>
    <property type="project" value="InterPro"/>
</dbReference>
<dbReference type="PROSITE" id="PS50110">
    <property type="entry name" value="RESPONSE_REGULATORY"/>
    <property type="match status" value="1"/>
</dbReference>
<dbReference type="BioCyc" id="AURANTIMONAS:SI859A1_02721-MONOMER"/>
<dbReference type="InterPro" id="IPR011006">
    <property type="entry name" value="CheY-like_superfamily"/>
</dbReference>
<evidence type="ECO:0000256" key="5">
    <source>
        <dbReference type="ARBA" id="ARBA00023163"/>
    </source>
</evidence>
<dbReference type="FunFam" id="3.40.50.2300:FF:000018">
    <property type="entry name" value="DNA-binding transcriptional regulator NtrC"/>
    <property type="match status" value="1"/>
</dbReference>
<accession>Q1YL26</accession>
<dbReference type="SUPFAM" id="SSF52172">
    <property type="entry name" value="CheY-like"/>
    <property type="match status" value="1"/>
</dbReference>
<dbReference type="OrthoDB" id="9782655at2"/>
<dbReference type="GO" id="GO:0000160">
    <property type="term" value="P:phosphorelay signal transduction system"/>
    <property type="evidence" value="ECO:0007669"/>
    <property type="project" value="UniProtKB-KW"/>
</dbReference>
<evidence type="ECO:0000256" key="6">
    <source>
        <dbReference type="PROSITE-ProRule" id="PRU00169"/>
    </source>
</evidence>
<dbReference type="SMART" id="SM00421">
    <property type="entry name" value="HTH_LUXR"/>
    <property type="match status" value="1"/>
</dbReference>
<dbReference type="PRINTS" id="PR00038">
    <property type="entry name" value="HTHLUXR"/>
</dbReference>
<dbReference type="RefSeq" id="WP_009210543.1">
    <property type="nucleotide sequence ID" value="NZ_BBWP01000002.1"/>
</dbReference>
<feature type="modified residue" description="4-aspartylphosphate" evidence="6">
    <location>
        <position position="53"/>
    </location>
</feature>
<dbReference type="InterPro" id="IPR036388">
    <property type="entry name" value="WH-like_DNA-bd_sf"/>
</dbReference>
<feature type="domain" description="HTH luxR-type" evidence="7">
    <location>
        <begin position="134"/>
        <end position="199"/>
    </location>
</feature>
<dbReference type="InterPro" id="IPR000792">
    <property type="entry name" value="Tscrpt_reg_LuxR_C"/>
</dbReference>
<evidence type="ECO:0000259" key="7">
    <source>
        <dbReference type="PROSITE" id="PS50043"/>
    </source>
</evidence>
<dbReference type="PANTHER" id="PTHR44688">
    <property type="entry name" value="DNA-BINDING TRANSCRIPTIONAL ACTIVATOR DEVR_DOSR"/>
    <property type="match status" value="1"/>
</dbReference>
<dbReference type="PANTHER" id="PTHR44688:SF16">
    <property type="entry name" value="DNA-BINDING TRANSCRIPTIONAL ACTIVATOR DEVR_DOSR"/>
    <property type="match status" value="1"/>
</dbReference>
<dbReference type="SMART" id="SM00448">
    <property type="entry name" value="REC"/>
    <property type="match status" value="1"/>
</dbReference>
<proteinExistence type="predicted"/>
<dbReference type="CDD" id="cd06170">
    <property type="entry name" value="LuxR_C_like"/>
    <property type="match status" value="1"/>
</dbReference>
<keyword evidence="10" id="KW-1185">Reference proteome</keyword>
<keyword evidence="3" id="KW-0805">Transcription regulation</keyword>
<dbReference type="SUPFAM" id="SSF46894">
    <property type="entry name" value="C-terminal effector domain of the bipartite response regulators"/>
    <property type="match status" value="1"/>
</dbReference>
<keyword evidence="5" id="KW-0804">Transcription</keyword>
<dbReference type="PROSITE" id="PS00622">
    <property type="entry name" value="HTH_LUXR_1"/>
    <property type="match status" value="1"/>
</dbReference>
<dbReference type="InterPro" id="IPR001789">
    <property type="entry name" value="Sig_transdc_resp-reg_receiver"/>
</dbReference>
<evidence type="ECO:0000313" key="10">
    <source>
        <dbReference type="Proteomes" id="UP000000321"/>
    </source>
</evidence>
<sequence>MNATVFVVDDDASVREAVSSLLRSVGYDVAGFATTGDFLLVERGQQPSCLVLDIRLPGASGLDLQRELLALGSHPPIVFITGHGDIPMSVAAMKDGAVEFLTKPFREQDLLDAVHTALEIDRRQRAEGEAFAVIRQRWETLTPRERQVMAQVVTGRLNKQIAGDLGLSEVTVKVHRAAVMTKMQVAGLPDLVRAADRLANDAAIQRA</sequence>
<evidence type="ECO:0000256" key="1">
    <source>
        <dbReference type="ARBA" id="ARBA00022553"/>
    </source>
</evidence>
<evidence type="ECO:0000256" key="3">
    <source>
        <dbReference type="ARBA" id="ARBA00023015"/>
    </source>
</evidence>
<keyword evidence="2" id="KW-0902">Two-component regulatory system</keyword>
<dbReference type="Gene3D" id="3.40.50.2300">
    <property type="match status" value="1"/>
</dbReference>
<organism evidence="9 10">
    <name type="scientific">Aurantimonas manganoxydans (strain ATCC BAA-1229 / DSM 21871 / SI85-9A1)</name>
    <dbReference type="NCBI Taxonomy" id="287752"/>
    <lineage>
        <taxon>Bacteria</taxon>
        <taxon>Pseudomonadati</taxon>
        <taxon>Pseudomonadota</taxon>
        <taxon>Alphaproteobacteria</taxon>
        <taxon>Hyphomicrobiales</taxon>
        <taxon>Aurantimonadaceae</taxon>
        <taxon>Aurantimonas</taxon>
    </lineage>
</organism>
<dbReference type="PROSITE" id="PS50043">
    <property type="entry name" value="HTH_LUXR_2"/>
    <property type="match status" value="1"/>
</dbReference>
<keyword evidence="1 6" id="KW-0597">Phosphoprotein</keyword>
<feature type="domain" description="Response regulatory" evidence="8">
    <location>
        <begin position="4"/>
        <end position="118"/>
    </location>
</feature>
<dbReference type="CDD" id="cd17537">
    <property type="entry name" value="REC_FixJ"/>
    <property type="match status" value="1"/>
</dbReference>